<evidence type="ECO:0000313" key="15">
    <source>
        <dbReference type="EMBL" id="ORY50436.1"/>
    </source>
</evidence>
<dbReference type="OrthoDB" id="108365at2759"/>
<dbReference type="GO" id="GO:0030955">
    <property type="term" value="F:potassium ion binding"/>
    <property type="evidence" value="ECO:0007669"/>
    <property type="project" value="InterPro"/>
</dbReference>
<dbReference type="GO" id="GO:0005524">
    <property type="term" value="F:ATP binding"/>
    <property type="evidence" value="ECO:0007669"/>
    <property type="project" value="UniProtKB-KW"/>
</dbReference>
<evidence type="ECO:0000256" key="7">
    <source>
        <dbReference type="ARBA" id="ARBA00022741"/>
    </source>
</evidence>
<dbReference type="InterPro" id="IPR015793">
    <property type="entry name" value="Pyrv_Knase_brl"/>
</dbReference>
<keyword evidence="12 15" id="KW-0670">Pyruvate</keyword>
<dbReference type="PANTHER" id="PTHR11817">
    <property type="entry name" value="PYRUVATE KINASE"/>
    <property type="match status" value="1"/>
</dbReference>
<keyword evidence="6" id="KW-0479">Metal-binding</keyword>
<dbReference type="UniPathway" id="UPA00109">
    <property type="reaction ID" value="UER00188"/>
</dbReference>
<keyword evidence="5" id="KW-0808">Transferase</keyword>
<evidence type="ECO:0000256" key="11">
    <source>
        <dbReference type="ARBA" id="ARBA00023152"/>
    </source>
</evidence>
<dbReference type="GO" id="GO:0000287">
    <property type="term" value="F:magnesium ion binding"/>
    <property type="evidence" value="ECO:0007669"/>
    <property type="project" value="InterPro"/>
</dbReference>
<dbReference type="InterPro" id="IPR040442">
    <property type="entry name" value="Pyrv_kinase-like_dom_sf"/>
</dbReference>
<evidence type="ECO:0000256" key="9">
    <source>
        <dbReference type="ARBA" id="ARBA00022840"/>
    </source>
</evidence>
<evidence type="ECO:0000256" key="4">
    <source>
        <dbReference type="ARBA" id="ARBA00012142"/>
    </source>
</evidence>
<comment type="catalytic activity">
    <reaction evidence="13">
        <text>pyruvate + ATP = phosphoenolpyruvate + ADP + H(+)</text>
        <dbReference type="Rhea" id="RHEA:18157"/>
        <dbReference type="ChEBI" id="CHEBI:15361"/>
        <dbReference type="ChEBI" id="CHEBI:15378"/>
        <dbReference type="ChEBI" id="CHEBI:30616"/>
        <dbReference type="ChEBI" id="CHEBI:58702"/>
        <dbReference type="ChEBI" id="CHEBI:456216"/>
        <dbReference type="EC" id="2.7.1.40"/>
    </reaction>
</comment>
<dbReference type="EMBL" id="MCGO01000007">
    <property type="protein sequence ID" value="ORY50436.1"/>
    <property type="molecule type" value="Genomic_DNA"/>
</dbReference>
<dbReference type="SUPFAM" id="SSF51621">
    <property type="entry name" value="Phosphoenolpyruvate/pyruvate domain"/>
    <property type="match status" value="1"/>
</dbReference>
<keyword evidence="16" id="KW-1185">Reference proteome</keyword>
<dbReference type="InterPro" id="IPR001697">
    <property type="entry name" value="Pyr_Knase"/>
</dbReference>
<keyword evidence="11" id="KW-0324">Glycolysis</keyword>
<evidence type="ECO:0000256" key="12">
    <source>
        <dbReference type="ARBA" id="ARBA00023317"/>
    </source>
</evidence>
<dbReference type="Gene3D" id="3.40.1380.20">
    <property type="entry name" value="Pyruvate kinase, C-terminal domain"/>
    <property type="match status" value="1"/>
</dbReference>
<dbReference type="AlphaFoldDB" id="A0A1Y2CU68"/>
<dbReference type="EC" id="2.7.1.40" evidence="4"/>
<accession>A0A1Y2CU68</accession>
<dbReference type="Gene3D" id="3.20.20.60">
    <property type="entry name" value="Phosphoenolpyruvate-binding domains"/>
    <property type="match status" value="1"/>
</dbReference>
<comment type="pathway">
    <text evidence="2">Carbohydrate degradation; glycolysis; pyruvate from D-glyceraldehyde 3-phosphate: step 5/5.</text>
</comment>
<dbReference type="SUPFAM" id="SSF52935">
    <property type="entry name" value="PK C-terminal domain-like"/>
    <property type="match status" value="1"/>
</dbReference>
<comment type="cofactor">
    <cofactor evidence="1">
        <name>K(+)</name>
        <dbReference type="ChEBI" id="CHEBI:29103"/>
    </cofactor>
</comment>
<sequence>MSADKPPSAAPIGLASTVKALGISQDVFHADKHLEERRTKIVATLGPASIPKIRDLIFAGVNVFRLNFSHVTDPESQRPIIDTIRRESASLGLPIRCNTFAPNPSIQLVPGESVRFLYSSEPGTDGVITTSISQIVGVIEIGHRILLNDGSLKLVVTERVSKDEVICKVVVGGELKAKKGINVPDMAIAMPALTEKDGKDAHFMYRMRLDYVALSFVQRPQDVQDLLNLFEVCKKEEAEALAAGKPLFESGVPADDLEEEWRPHIIAKIETPHSLDIIDEIIHIADGIMVARGDLGVECTLEQVPLIQKTLIRKTNAVDKPVITATQMLESMINCPVPTRAEVSDVANAVFDGTDAVMLSAECATGDFPLETVAMMSSICRNAEAGARLLNKGTSMQFLHTASLMRLSLRHLRPPLPIIAVTPTASIYRRLALFYGIHPVLSNGLKIATASGSVSKLRRHEPEIPVVPQQNHYDGNEPIITPRLRNSDAILALTEKDILESPSAKKTSLVLGDAVCYCAGFHGPFPGLSNTIKMSIFGDAMRSERAQLNWSQSLSRLSLGARLNSLGDRLNKEA</sequence>
<dbReference type="STRING" id="329046.A0A1Y2CU68"/>
<proteinExistence type="inferred from homology"/>
<dbReference type="InterPro" id="IPR015813">
    <property type="entry name" value="Pyrv/PenolPyrv_kinase-like_dom"/>
</dbReference>
<evidence type="ECO:0000256" key="3">
    <source>
        <dbReference type="ARBA" id="ARBA00008663"/>
    </source>
</evidence>
<evidence type="ECO:0000256" key="2">
    <source>
        <dbReference type="ARBA" id="ARBA00004997"/>
    </source>
</evidence>
<evidence type="ECO:0000256" key="5">
    <source>
        <dbReference type="ARBA" id="ARBA00022679"/>
    </source>
</evidence>
<dbReference type="GO" id="GO:0004743">
    <property type="term" value="F:pyruvate kinase activity"/>
    <property type="evidence" value="ECO:0007669"/>
    <property type="project" value="UniProtKB-EC"/>
</dbReference>
<dbReference type="InterPro" id="IPR015806">
    <property type="entry name" value="Pyrv_Knase_insert_dom_sf"/>
</dbReference>
<dbReference type="GO" id="GO:0016301">
    <property type="term" value="F:kinase activity"/>
    <property type="evidence" value="ECO:0007669"/>
    <property type="project" value="UniProtKB-KW"/>
</dbReference>
<organism evidence="15 16">
    <name type="scientific">Rhizoclosmatium globosum</name>
    <dbReference type="NCBI Taxonomy" id="329046"/>
    <lineage>
        <taxon>Eukaryota</taxon>
        <taxon>Fungi</taxon>
        <taxon>Fungi incertae sedis</taxon>
        <taxon>Chytridiomycota</taxon>
        <taxon>Chytridiomycota incertae sedis</taxon>
        <taxon>Chytridiomycetes</taxon>
        <taxon>Chytridiales</taxon>
        <taxon>Chytriomycetaceae</taxon>
        <taxon>Rhizoclosmatium</taxon>
    </lineage>
</organism>
<evidence type="ECO:0000256" key="13">
    <source>
        <dbReference type="ARBA" id="ARBA00048152"/>
    </source>
</evidence>
<feature type="domain" description="Pyruvate kinase barrel" evidence="14">
    <location>
        <begin position="264"/>
        <end position="373"/>
    </location>
</feature>
<dbReference type="Proteomes" id="UP000193642">
    <property type="component" value="Unassembled WGS sequence"/>
</dbReference>
<evidence type="ECO:0000256" key="6">
    <source>
        <dbReference type="ARBA" id="ARBA00022723"/>
    </source>
</evidence>
<evidence type="ECO:0000259" key="14">
    <source>
        <dbReference type="Pfam" id="PF00224"/>
    </source>
</evidence>
<dbReference type="Pfam" id="PF00224">
    <property type="entry name" value="PK"/>
    <property type="match status" value="2"/>
</dbReference>
<evidence type="ECO:0000256" key="1">
    <source>
        <dbReference type="ARBA" id="ARBA00001958"/>
    </source>
</evidence>
<evidence type="ECO:0000256" key="8">
    <source>
        <dbReference type="ARBA" id="ARBA00022777"/>
    </source>
</evidence>
<reference evidence="15 16" key="1">
    <citation type="submission" date="2016-07" db="EMBL/GenBank/DDBJ databases">
        <title>Pervasive Adenine N6-methylation of Active Genes in Fungi.</title>
        <authorList>
            <consortium name="DOE Joint Genome Institute"/>
            <person name="Mondo S.J."/>
            <person name="Dannebaum R.O."/>
            <person name="Kuo R.C."/>
            <person name="Labutti K."/>
            <person name="Haridas S."/>
            <person name="Kuo A."/>
            <person name="Salamov A."/>
            <person name="Ahrendt S.R."/>
            <person name="Lipzen A."/>
            <person name="Sullivan W."/>
            <person name="Andreopoulos W.B."/>
            <person name="Clum A."/>
            <person name="Lindquist E."/>
            <person name="Daum C."/>
            <person name="Ramamoorthy G.K."/>
            <person name="Gryganskyi A."/>
            <person name="Culley D."/>
            <person name="Magnuson J.K."/>
            <person name="James T.Y."/>
            <person name="O'Malley M.A."/>
            <person name="Stajich J.E."/>
            <person name="Spatafora J.W."/>
            <person name="Visel A."/>
            <person name="Grigoriev I.V."/>
        </authorList>
    </citation>
    <scope>NUCLEOTIDE SEQUENCE [LARGE SCALE GENOMIC DNA]</scope>
    <source>
        <strain evidence="15 16">JEL800</strain>
    </source>
</reference>
<dbReference type="InterPro" id="IPR011037">
    <property type="entry name" value="Pyrv_Knase-like_insert_dom_sf"/>
</dbReference>
<keyword evidence="10" id="KW-0460">Magnesium</keyword>
<gene>
    <name evidence="15" type="ORF">BCR33DRAFT_752998</name>
</gene>
<dbReference type="InterPro" id="IPR036918">
    <property type="entry name" value="Pyrv_Knase_C_sf"/>
</dbReference>
<keyword evidence="9" id="KW-0067">ATP-binding</keyword>
<protein>
    <recommendedName>
        <fullName evidence="4">pyruvate kinase</fullName>
        <ecNumber evidence="4">2.7.1.40</ecNumber>
    </recommendedName>
</protein>
<comment type="similarity">
    <text evidence="3">Belongs to the pyruvate kinase family.</text>
</comment>
<feature type="domain" description="Pyruvate kinase barrel" evidence="14">
    <location>
        <begin position="37"/>
        <end position="231"/>
    </location>
</feature>
<keyword evidence="7" id="KW-0547">Nucleotide-binding</keyword>
<evidence type="ECO:0000313" key="16">
    <source>
        <dbReference type="Proteomes" id="UP000193642"/>
    </source>
</evidence>
<dbReference type="Gene3D" id="2.40.33.10">
    <property type="entry name" value="PK beta-barrel domain-like"/>
    <property type="match status" value="1"/>
</dbReference>
<keyword evidence="8 15" id="KW-0418">Kinase</keyword>
<dbReference type="SUPFAM" id="SSF50800">
    <property type="entry name" value="PK beta-barrel domain-like"/>
    <property type="match status" value="1"/>
</dbReference>
<name>A0A1Y2CU68_9FUNG</name>
<evidence type="ECO:0000256" key="10">
    <source>
        <dbReference type="ARBA" id="ARBA00022842"/>
    </source>
</evidence>
<comment type="caution">
    <text evidence="15">The sequence shown here is derived from an EMBL/GenBank/DDBJ whole genome shotgun (WGS) entry which is preliminary data.</text>
</comment>